<gene>
    <name evidence="2" type="ORF">F2Q70_00026483</name>
</gene>
<evidence type="ECO:0000256" key="1">
    <source>
        <dbReference type="SAM" id="MobiDB-lite"/>
    </source>
</evidence>
<feature type="region of interest" description="Disordered" evidence="1">
    <location>
        <begin position="120"/>
        <end position="164"/>
    </location>
</feature>
<feature type="compositionally biased region" description="Basic and acidic residues" evidence="1">
    <location>
        <begin position="7"/>
        <end position="17"/>
    </location>
</feature>
<accession>A0A8S9LER9</accession>
<organism evidence="2">
    <name type="scientific">Brassica cretica</name>
    <name type="common">Mustard</name>
    <dbReference type="NCBI Taxonomy" id="69181"/>
    <lineage>
        <taxon>Eukaryota</taxon>
        <taxon>Viridiplantae</taxon>
        <taxon>Streptophyta</taxon>
        <taxon>Embryophyta</taxon>
        <taxon>Tracheophyta</taxon>
        <taxon>Spermatophyta</taxon>
        <taxon>Magnoliopsida</taxon>
        <taxon>eudicotyledons</taxon>
        <taxon>Gunneridae</taxon>
        <taxon>Pentapetalae</taxon>
        <taxon>rosids</taxon>
        <taxon>malvids</taxon>
        <taxon>Brassicales</taxon>
        <taxon>Brassicaceae</taxon>
        <taxon>Brassiceae</taxon>
        <taxon>Brassica</taxon>
    </lineage>
</organism>
<comment type="caution">
    <text evidence="2">The sequence shown here is derived from an EMBL/GenBank/DDBJ whole genome shotgun (WGS) entry which is preliminary data.</text>
</comment>
<dbReference type="EMBL" id="QGKY02000094">
    <property type="protein sequence ID" value="KAF2604772.1"/>
    <property type="molecule type" value="Genomic_DNA"/>
</dbReference>
<proteinExistence type="predicted"/>
<protein>
    <submittedName>
        <fullName evidence="2">Uncharacterized protein</fullName>
    </submittedName>
</protein>
<feature type="region of interest" description="Disordered" evidence="1">
    <location>
        <begin position="1"/>
        <end position="70"/>
    </location>
</feature>
<evidence type="ECO:0000313" key="2">
    <source>
        <dbReference type="EMBL" id="KAF2604772.1"/>
    </source>
</evidence>
<reference evidence="2" key="1">
    <citation type="submission" date="2019-12" db="EMBL/GenBank/DDBJ databases">
        <title>Genome sequencing and annotation of Brassica cretica.</title>
        <authorList>
            <person name="Studholme D.J."/>
            <person name="Sarris P.F."/>
        </authorList>
    </citation>
    <scope>NUCLEOTIDE SEQUENCE</scope>
    <source>
        <strain evidence="2">PFS-102/07</strain>
        <tissue evidence="2">Leaf</tissue>
    </source>
</reference>
<name>A0A8S9LER9_BRACR</name>
<feature type="compositionally biased region" description="Polar residues" evidence="1">
    <location>
        <begin position="155"/>
        <end position="164"/>
    </location>
</feature>
<dbReference type="AlphaFoldDB" id="A0A8S9LER9"/>
<sequence length="164" mass="17800">MQCSRELTCKHEPKDKPTTVSPLKRVNRSFSGTLSYDSPLRKKKKALTKSALNPSLGSGKTKKTVSHTFKTVGVSRRRELEMVKHKKRVTALKLKLGRGLPSVAHLKIRVPRACTAKACASRGSGLGSTSRNRIPHGHVPSRPALTVYRGGAGQSGSVQPNCHL</sequence>